<dbReference type="STRING" id="1172194.WQQ_35550"/>
<gene>
    <name evidence="2" type="ORF">WQQ_35550</name>
</gene>
<proteinExistence type="predicted"/>
<keyword evidence="1" id="KW-0472">Membrane</keyword>
<dbReference type="PIRSF" id="PIRSF020606">
    <property type="entry name" value="UCP020606"/>
    <property type="match status" value="1"/>
</dbReference>
<dbReference type="Proteomes" id="UP000003704">
    <property type="component" value="Unassembled WGS sequence"/>
</dbReference>
<evidence type="ECO:0000313" key="3">
    <source>
        <dbReference type="Proteomes" id="UP000003704"/>
    </source>
</evidence>
<dbReference type="PATRIC" id="fig|1172194.4.peg.3452"/>
<reference evidence="2 3" key="1">
    <citation type="journal article" date="2012" name="J. Bacteriol.">
        <title>Genome Sequence of n-Alkane-Degrading Hydrocarboniphaga effusa Strain AP103T (ATCC BAA-332T).</title>
        <authorList>
            <person name="Chang H.K."/>
            <person name="Zylstra G.J."/>
            <person name="Chae J.C."/>
        </authorList>
    </citation>
    <scope>NUCLEOTIDE SEQUENCE [LARGE SCALE GENOMIC DNA]</scope>
    <source>
        <strain evidence="2 3">AP103</strain>
    </source>
</reference>
<keyword evidence="1" id="KW-1133">Transmembrane helix</keyword>
<feature type="transmembrane region" description="Helical" evidence="1">
    <location>
        <begin position="12"/>
        <end position="31"/>
    </location>
</feature>
<dbReference type="RefSeq" id="WP_007186494.1">
    <property type="nucleotide sequence ID" value="NZ_AKGD01000003.1"/>
</dbReference>
<evidence type="ECO:0008006" key="4">
    <source>
        <dbReference type="Google" id="ProtNLM"/>
    </source>
</evidence>
<dbReference type="EMBL" id="AKGD01000003">
    <property type="protein sequence ID" value="EIT68360.1"/>
    <property type="molecule type" value="Genomic_DNA"/>
</dbReference>
<evidence type="ECO:0000256" key="1">
    <source>
        <dbReference type="SAM" id="Phobius"/>
    </source>
</evidence>
<accession>I8T349</accession>
<keyword evidence="1" id="KW-0812">Transmembrane</keyword>
<keyword evidence="3" id="KW-1185">Reference proteome</keyword>
<evidence type="ECO:0000313" key="2">
    <source>
        <dbReference type="EMBL" id="EIT68360.1"/>
    </source>
</evidence>
<name>I8T349_9GAMM</name>
<protein>
    <recommendedName>
        <fullName evidence="4">Integral membrane protein</fullName>
    </recommendedName>
</protein>
<dbReference type="InterPro" id="IPR058534">
    <property type="entry name" value="YjdF"/>
</dbReference>
<dbReference type="OrthoDB" id="9786473at2"/>
<dbReference type="Pfam" id="PF09997">
    <property type="entry name" value="DUF2238"/>
    <property type="match status" value="1"/>
</dbReference>
<comment type="caution">
    <text evidence="2">The sequence shown here is derived from an EMBL/GenBank/DDBJ whole genome shotgun (WGS) entry which is preliminary data.</text>
</comment>
<dbReference type="InterPro" id="IPR014509">
    <property type="entry name" value="YjdF-like"/>
</dbReference>
<dbReference type="AlphaFoldDB" id="I8T349"/>
<organism evidence="2 3">
    <name type="scientific">Hydrocarboniphaga effusa AP103</name>
    <dbReference type="NCBI Taxonomy" id="1172194"/>
    <lineage>
        <taxon>Bacteria</taxon>
        <taxon>Pseudomonadati</taxon>
        <taxon>Pseudomonadota</taxon>
        <taxon>Gammaproteobacteria</taxon>
        <taxon>Nevskiales</taxon>
        <taxon>Nevskiaceae</taxon>
        <taxon>Hydrocarboniphaga</taxon>
    </lineage>
</organism>
<sequence length="225" mass="24903">MTASPPAPGRSPSLASAPALMVAAFMGAWLVCAWKPWFPQDWALENVLPLLSAWWLLRRHRRMPLSTASYALLTVFGIAHEIGSHYTYAEVPYAAWSEALLGRSLGETIGLQRNHYDRLVHFLFGLLCHRPLREMLTPQLVARSPASRWAPLTMIASISLSYELMEWLAAETFGGELGQAYLGTQGDPWDSQKDSALALLGGLAAGVIDRLPKTRASRHTRPRKA</sequence>